<dbReference type="EMBL" id="BGPR01038152">
    <property type="protein sequence ID" value="GBO13943.1"/>
    <property type="molecule type" value="Genomic_DNA"/>
</dbReference>
<keyword evidence="2" id="KW-1185">Reference proteome</keyword>
<name>A0A4Y2UMP7_ARAVE</name>
<evidence type="ECO:0000313" key="2">
    <source>
        <dbReference type="Proteomes" id="UP000499080"/>
    </source>
</evidence>
<proteinExistence type="predicted"/>
<protein>
    <submittedName>
        <fullName evidence="1">Uncharacterized protein</fullName>
    </submittedName>
</protein>
<sequence>MFDPLRLINRATGPLILRIFNLEPSSSVAETLPLGHAACFTFVEDLAFITGPNQKFILYLSSKYYRNNERGRIQSANKPIKGRRIPCPRESWQNLWNAGVSELSELMKELLCCDSPESNNYQLHIPSCPELTKELLCCDSPKSNNYQLHIPSCPELTKELLCCDSPKSNNYQLHIPSCPKLMKELLCCDSPESDNFQLSIHIRE</sequence>
<organism evidence="1 2">
    <name type="scientific">Araneus ventricosus</name>
    <name type="common">Orbweaver spider</name>
    <name type="synonym">Epeira ventricosa</name>
    <dbReference type="NCBI Taxonomy" id="182803"/>
    <lineage>
        <taxon>Eukaryota</taxon>
        <taxon>Metazoa</taxon>
        <taxon>Ecdysozoa</taxon>
        <taxon>Arthropoda</taxon>
        <taxon>Chelicerata</taxon>
        <taxon>Arachnida</taxon>
        <taxon>Araneae</taxon>
        <taxon>Araneomorphae</taxon>
        <taxon>Entelegynae</taxon>
        <taxon>Araneoidea</taxon>
        <taxon>Araneidae</taxon>
        <taxon>Araneus</taxon>
    </lineage>
</organism>
<gene>
    <name evidence="1" type="ORF">AVEN_50097_1</name>
</gene>
<dbReference type="Proteomes" id="UP000499080">
    <property type="component" value="Unassembled WGS sequence"/>
</dbReference>
<reference evidence="1 2" key="1">
    <citation type="journal article" date="2019" name="Sci. Rep.">
        <title>Orb-weaving spider Araneus ventricosus genome elucidates the spidroin gene catalogue.</title>
        <authorList>
            <person name="Kono N."/>
            <person name="Nakamura H."/>
            <person name="Ohtoshi R."/>
            <person name="Moran D.A.P."/>
            <person name="Shinohara A."/>
            <person name="Yoshida Y."/>
            <person name="Fujiwara M."/>
            <person name="Mori M."/>
            <person name="Tomita M."/>
            <person name="Arakawa K."/>
        </authorList>
    </citation>
    <scope>NUCLEOTIDE SEQUENCE [LARGE SCALE GENOMIC DNA]</scope>
</reference>
<dbReference type="AlphaFoldDB" id="A0A4Y2UMP7"/>
<accession>A0A4Y2UMP7</accession>
<comment type="caution">
    <text evidence="1">The sequence shown here is derived from an EMBL/GenBank/DDBJ whole genome shotgun (WGS) entry which is preliminary data.</text>
</comment>
<evidence type="ECO:0000313" key="1">
    <source>
        <dbReference type="EMBL" id="GBO13943.1"/>
    </source>
</evidence>